<comment type="similarity">
    <text evidence="2">Belongs to the nicastrin family.</text>
</comment>
<dbReference type="PANTHER" id="PTHR21092:SF0">
    <property type="entry name" value="NICASTRIN"/>
    <property type="match status" value="1"/>
</dbReference>
<feature type="chain" id="PRO_5025390493" description="Nicastrin" evidence="10">
    <location>
        <begin position="22"/>
        <end position="308"/>
    </location>
</feature>
<dbReference type="Pfam" id="PF05450">
    <property type="entry name" value="Nicastrin"/>
    <property type="match status" value="1"/>
</dbReference>
<sequence>MLSLLFLIFSAKLFLINLSFQSYKNIDNEINPCISYSSHSNNIGCSSKFQGSSGEIYFIKNEDDIQNFLSFQSNSKYIIVIHADVLSIKNIENLEKTRKIAGIVVLVIKGKRPETQSYENTCLDQPNDYYSSHAEYKQCKNNSWNPHGQNMMERSYSYPMIIIKNQANIDLITSCYENKNAKNLYPKCGISMNILMNSFSMTTPECIRKDEHYFGLNENRFCFNLAAQNIYVPFLSNKTSNRYLVVSTKLDTRCLFSEACLGANSELTSIMVFLSMIHTLSKFKKEIQNNSTKNILFIGFDGVLDFVT</sequence>
<accession>A0A6B2G1Z1</accession>
<dbReference type="AlphaFoldDB" id="A0A6B2G1Z1"/>
<comment type="subcellular location">
    <subcellularLocation>
        <location evidence="1">Membrane</location>
        <topology evidence="1">Single-pass type I membrane protein</topology>
    </subcellularLocation>
</comment>
<evidence type="ECO:0000256" key="6">
    <source>
        <dbReference type="ARBA" id="ARBA00022976"/>
    </source>
</evidence>
<evidence type="ECO:0000256" key="10">
    <source>
        <dbReference type="SAM" id="SignalP"/>
    </source>
</evidence>
<evidence type="ECO:0000256" key="7">
    <source>
        <dbReference type="ARBA" id="ARBA00022989"/>
    </source>
</evidence>
<dbReference type="InterPro" id="IPR041084">
    <property type="entry name" value="Ncstrn_small"/>
</dbReference>
<evidence type="ECO:0000256" key="4">
    <source>
        <dbReference type="ARBA" id="ARBA00022692"/>
    </source>
</evidence>
<evidence type="ECO:0000256" key="9">
    <source>
        <dbReference type="ARBA" id="ARBA00023180"/>
    </source>
</evidence>
<evidence type="ECO:0000256" key="3">
    <source>
        <dbReference type="ARBA" id="ARBA00015303"/>
    </source>
</evidence>
<feature type="domain" description="Nicastrin small lobe" evidence="11">
    <location>
        <begin position="32"/>
        <end position="197"/>
    </location>
</feature>
<proteinExistence type="inferred from homology"/>
<keyword evidence="5 10" id="KW-0732">Signal</keyword>
<dbReference type="InterPro" id="IPR008710">
    <property type="entry name" value="Nicastrin"/>
</dbReference>
<keyword evidence="8" id="KW-0472">Membrane</keyword>
<dbReference type="PANTHER" id="PTHR21092">
    <property type="entry name" value="NICASTRIN"/>
    <property type="match status" value="1"/>
</dbReference>
<dbReference type="GO" id="GO:0016485">
    <property type="term" value="P:protein processing"/>
    <property type="evidence" value="ECO:0007669"/>
    <property type="project" value="InterPro"/>
</dbReference>
<evidence type="ECO:0000256" key="2">
    <source>
        <dbReference type="ARBA" id="ARBA00007717"/>
    </source>
</evidence>
<evidence type="ECO:0000256" key="5">
    <source>
        <dbReference type="ARBA" id="ARBA00022729"/>
    </source>
</evidence>
<evidence type="ECO:0000256" key="1">
    <source>
        <dbReference type="ARBA" id="ARBA00004479"/>
    </source>
</evidence>
<name>A0A6B2G1Z1_MYXSQ</name>
<dbReference type="GO" id="GO:0007219">
    <property type="term" value="P:Notch signaling pathway"/>
    <property type="evidence" value="ECO:0007669"/>
    <property type="project" value="UniProtKB-KW"/>
</dbReference>
<keyword evidence="7" id="KW-1133">Transmembrane helix</keyword>
<dbReference type="Pfam" id="PF18266">
    <property type="entry name" value="Ncstrn_small"/>
    <property type="match status" value="1"/>
</dbReference>
<keyword evidence="6" id="KW-0914">Notch signaling pathway</keyword>
<reference evidence="12" key="1">
    <citation type="submission" date="2018-11" db="EMBL/GenBank/DDBJ databases">
        <title>Myxobolus squamalis genome and transcriptome.</title>
        <authorList>
            <person name="Yahalomi D."/>
            <person name="Atkinson S.D."/>
            <person name="Neuhof M."/>
            <person name="Chang E.S."/>
            <person name="Philippe H."/>
            <person name="Cartwright P."/>
            <person name="Bartholomew J.L."/>
            <person name="Huchon D."/>
        </authorList>
    </citation>
    <scope>NUCLEOTIDE SEQUENCE</scope>
    <source>
        <strain evidence="12">71B08</strain>
        <tissue evidence="12">Whole</tissue>
    </source>
</reference>
<evidence type="ECO:0000256" key="8">
    <source>
        <dbReference type="ARBA" id="ARBA00023136"/>
    </source>
</evidence>
<evidence type="ECO:0000313" key="12">
    <source>
        <dbReference type="EMBL" id="NDJ96315.1"/>
    </source>
</evidence>
<dbReference type="GO" id="GO:0005886">
    <property type="term" value="C:plasma membrane"/>
    <property type="evidence" value="ECO:0007669"/>
    <property type="project" value="TreeGrafter"/>
</dbReference>
<protein>
    <recommendedName>
        <fullName evidence="3">Nicastrin</fullName>
    </recommendedName>
</protein>
<organism evidence="12">
    <name type="scientific">Myxobolus squamalis</name>
    <name type="common">Myxosporean</name>
    <dbReference type="NCBI Taxonomy" id="59785"/>
    <lineage>
        <taxon>Eukaryota</taxon>
        <taxon>Metazoa</taxon>
        <taxon>Cnidaria</taxon>
        <taxon>Myxozoa</taxon>
        <taxon>Myxosporea</taxon>
        <taxon>Bivalvulida</taxon>
        <taxon>Platysporina</taxon>
        <taxon>Myxobolidae</taxon>
        <taxon>Myxobolus</taxon>
    </lineage>
</organism>
<feature type="signal peptide" evidence="10">
    <location>
        <begin position="1"/>
        <end position="21"/>
    </location>
</feature>
<dbReference type="EMBL" id="GHBR01000867">
    <property type="protein sequence ID" value="NDJ96315.1"/>
    <property type="molecule type" value="Transcribed_RNA"/>
</dbReference>
<keyword evidence="9" id="KW-0325">Glycoprotein</keyword>
<keyword evidence="4" id="KW-0812">Transmembrane</keyword>
<evidence type="ECO:0000259" key="11">
    <source>
        <dbReference type="Pfam" id="PF18266"/>
    </source>
</evidence>